<organism evidence="8 9">
    <name type="scientific">Companilactobacillus huachuanensis</name>
    <dbReference type="NCBI Taxonomy" id="2559914"/>
    <lineage>
        <taxon>Bacteria</taxon>
        <taxon>Bacillati</taxon>
        <taxon>Bacillota</taxon>
        <taxon>Bacilli</taxon>
        <taxon>Lactobacillales</taxon>
        <taxon>Lactobacillaceae</taxon>
        <taxon>Companilactobacillus</taxon>
    </lineage>
</organism>
<dbReference type="NCBIfam" id="TIGR00830">
    <property type="entry name" value="PTBA"/>
    <property type="match status" value="1"/>
</dbReference>
<dbReference type="SUPFAM" id="SSF51261">
    <property type="entry name" value="Duplicated hybrid motif"/>
    <property type="match status" value="1"/>
</dbReference>
<dbReference type="PANTHER" id="PTHR45008">
    <property type="entry name" value="PTS SYSTEM GLUCOSE-SPECIFIC EIIA COMPONENT"/>
    <property type="match status" value="1"/>
</dbReference>
<evidence type="ECO:0000259" key="7">
    <source>
        <dbReference type="PROSITE" id="PS51093"/>
    </source>
</evidence>
<dbReference type="PANTHER" id="PTHR45008:SF1">
    <property type="entry name" value="PTS SYSTEM GLUCOSE-SPECIFIC EIIA COMPONENT"/>
    <property type="match status" value="1"/>
</dbReference>
<evidence type="ECO:0000256" key="3">
    <source>
        <dbReference type="ARBA" id="ARBA00022597"/>
    </source>
</evidence>
<keyword evidence="4" id="KW-0808">Transferase</keyword>
<evidence type="ECO:0000256" key="4">
    <source>
        <dbReference type="ARBA" id="ARBA00022679"/>
    </source>
</evidence>
<comment type="caution">
    <text evidence="8">The sequence shown here is derived from an EMBL/GenBank/DDBJ whole genome shotgun (WGS) entry which is preliminary data.</text>
</comment>
<dbReference type="RefSeq" id="WP_137612015.1">
    <property type="nucleotide sequence ID" value="NZ_BJDF01000017.1"/>
</dbReference>
<reference evidence="9" key="1">
    <citation type="journal article" date="2019" name="Int. J. Syst. Evol. Microbiol.">
        <title>The Global Catalogue of Microorganisms (GCM) 10K type strain sequencing project: providing services to taxonomists for standard genome sequencing and annotation.</title>
        <authorList>
            <consortium name="The Broad Institute Genomics Platform"/>
            <consortium name="The Broad Institute Genome Sequencing Center for Infectious Disease"/>
            <person name="Wu L."/>
            <person name="Ma J."/>
        </authorList>
    </citation>
    <scope>NUCLEOTIDE SEQUENCE [LARGE SCALE GENOMIC DNA]</scope>
    <source>
        <strain evidence="9">CCM 8927</strain>
    </source>
</reference>
<name>A0ABW1RQK7_9LACO</name>
<dbReference type="Pfam" id="PF00358">
    <property type="entry name" value="PTS_EIIA_1"/>
    <property type="match status" value="1"/>
</dbReference>
<dbReference type="Gene3D" id="2.70.70.10">
    <property type="entry name" value="Glucose Permease (Domain IIA)"/>
    <property type="match status" value="1"/>
</dbReference>
<evidence type="ECO:0000313" key="9">
    <source>
        <dbReference type="Proteomes" id="UP001596288"/>
    </source>
</evidence>
<keyword evidence="6" id="KW-0418">Kinase</keyword>
<dbReference type="Proteomes" id="UP001596288">
    <property type="component" value="Unassembled WGS sequence"/>
</dbReference>
<protein>
    <submittedName>
        <fullName evidence="8">PTS glucose transporter subunit IIA</fullName>
    </submittedName>
</protein>
<gene>
    <name evidence="8" type="ORF">ACFQAV_12910</name>
</gene>
<keyword evidence="5" id="KW-0598">Phosphotransferase system</keyword>
<evidence type="ECO:0000256" key="1">
    <source>
        <dbReference type="ARBA" id="ARBA00004496"/>
    </source>
</evidence>
<dbReference type="PROSITE" id="PS51093">
    <property type="entry name" value="PTS_EIIA_TYPE_1"/>
    <property type="match status" value="1"/>
</dbReference>
<keyword evidence="9" id="KW-1185">Reference proteome</keyword>
<comment type="subcellular location">
    <subcellularLocation>
        <location evidence="1">Cytoplasm</location>
    </subcellularLocation>
</comment>
<accession>A0ABW1RQK7</accession>
<keyword evidence="3 8" id="KW-0762">Sugar transport</keyword>
<evidence type="ECO:0000256" key="6">
    <source>
        <dbReference type="ARBA" id="ARBA00022777"/>
    </source>
</evidence>
<evidence type="ECO:0000256" key="5">
    <source>
        <dbReference type="ARBA" id="ARBA00022683"/>
    </source>
</evidence>
<dbReference type="InterPro" id="IPR011055">
    <property type="entry name" value="Dup_hybrid_motif"/>
</dbReference>
<dbReference type="EMBL" id="JBHSSF010000041">
    <property type="protein sequence ID" value="MFC6177710.1"/>
    <property type="molecule type" value="Genomic_DNA"/>
</dbReference>
<sequence>MADGQMIPLSKVDDPIFAKGIVGTGFAVKPNDGKITSPVDGTVITVFKAKHAIGIQSDDGLEILIHMGINTYDMNGKPFKINVKSGDKVSAGSLIANIDLKQLKEADRPDDILFIITNNRIAKKLIFDEETTVSTGSSIGRAIIK</sequence>
<proteinExistence type="predicted"/>
<dbReference type="InterPro" id="IPR001127">
    <property type="entry name" value="PTS_EIIA_1_perm"/>
</dbReference>
<dbReference type="InterPro" id="IPR050890">
    <property type="entry name" value="PTS_EIIA_component"/>
</dbReference>
<feature type="domain" description="PTS EIIA type-1" evidence="7">
    <location>
        <begin position="14"/>
        <end position="118"/>
    </location>
</feature>
<evidence type="ECO:0000313" key="8">
    <source>
        <dbReference type="EMBL" id="MFC6177710.1"/>
    </source>
</evidence>
<evidence type="ECO:0000256" key="2">
    <source>
        <dbReference type="ARBA" id="ARBA00022448"/>
    </source>
</evidence>
<keyword evidence="2" id="KW-0813">Transport</keyword>